<evidence type="ECO:0000259" key="3">
    <source>
        <dbReference type="PROSITE" id="PS50089"/>
    </source>
</evidence>
<dbReference type="PROSITE" id="PS50908">
    <property type="entry name" value="RWD"/>
    <property type="match status" value="1"/>
</dbReference>
<dbReference type="PROSITE" id="PS50089">
    <property type="entry name" value="ZF_RING_2"/>
    <property type="match status" value="1"/>
</dbReference>
<keyword evidence="1" id="KW-0863">Zinc-finger</keyword>
<evidence type="ECO:0000259" key="4">
    <source>
        <dbReference type="PROSITE" id="PS50908"/>
    </source>
</evidence>
<dbReference type="OrthoDB" id="432311at2759"/>
<dbReference type="Gene3D" id="3.30.40.10">
    <property type="entry name" value="Zinc/RING finger domain, C3HC4 (zinc finger)"/>
    <property type="match status" value="1"/>
</dbReference>
<dbReference type="AlphaFoldDB" id="A0A6A1WIH6"/>
<proteinExistence type="predicted"/>
<dbReference type="CDD" id="cd23818">
    <property type="entry name" value="RWD_RNF25"/>
    <property type="match status" value="1"/>
</dbReference>
<feature type="compositionally biased region" description="Polar residues" evidence="2">
    <location>
        <begin position="298"/>
        <end position="308"/>
    </location>
</feature>
<gene>
    <name evidence="5" type="ORF">CJ030_MR1G005681</name>
</gene>
<dbReference type="GO" id="GO:0005634">
    <property type="term" value="C:nucleus"/>
    <property type="evidence" value="ECO:0007669"/>
    <property type="project" value="TreeGrafter"/>
</dbReference>
<dbReference type="Gene3D" id="3.10.110.10">
    <property type="entry name" value="Ubiquitin Conjugating Enzyme"/>
    <property type="match status" value="1"/>
</dbReference>
<dbReference type="SMART" id="SM00591">
    <property type="entry name" value="RWD"/>
    <property type="match status" value="1"/>
</dbReference>
<dbReference type="GO" id="GO:0061630">
    <property type="term" value="F:ubiquitin protein ligase activity"/>
    <property type="evidence" value="ECO:0007669"/>
    <property type="project" value="InterPro"/>
</dbReference>
<evidence type="ECO:0000313" key="6">
    <source>
        <dbReference type="Proteomes" id="UP000516437"/>
    </source>
</evidence>
<comment type="caution">
    <text evidence="5">The sequence shown here is derived from an EMBL/GenBank/DDBJ whole genome shotgun (WGS) entry which is preliminary data.</text>
</comment>
<dbReference type="Pfam" id="PF05773">
    <property type="entry name" value="RWD"/>
    <property type="match status" value="1"/>
</dbReference>
<reference evidence="5 6" key="1">
    <citation type="journal article" date="2019" name="Plant Biotechnol. J.">
        <title>The red bayberry genome and genetic basis of sex determination.</title>
        <authorList>
            <person name="Jia H.M."/>
            <person name="Jia H.J."/>
            <person name="Cai Q.L."/>
            <person name="Wang Y."/>
            <person name="Zhao H.B."/>
            <person name="Yang W.F."/>
            <person name="Wang G.Y."/>
            <person name="Li Y.H."/>
            <person name="Zhan D.L."/>
            <person name="Shen Y.T."/>
            <person name="Niu Q.F."/>
            <person name="Chang L."/>
            <person name="Qiu J."/>
            <person name="Zhao L."/>
            <person name="Xie H.B."/>
            <person name="Fu W.Y."/>
            <person name="Jin J."/>
            <person name="Li X.W."/>
            <person name="Jiao Y."/>
            <person name="Zhou C.C."/>
            <person name="Tu T."/>
            <person name="Chai C.Y."/>
            <person name="Gao J.L."/>
            <person name="Fan L.J."/>
            <person name="van de Weg E."/>
            <person name="Wang J.Y."/>
            <person name="Gao Z.S."/>
        </authorList>
    </citation>
    <scope>NUCLEOTIDE SEQUENCE [LARGE SCALE GENOMIC DNA]</scope>
    <source>
        <tissue evidence="5">Leaves</tissue>
    </source>
</reference>
<dbReference type="SUPFAM" id="SSF57850">
    <property type="entry name" value="RING/U-box"/>
    <property type="match status" value="1"/>
</dbReference>
<dbReference type="PANTHER" id="PTHR13198:SF4">
    <property type="entry name" value="E3 UBIQUITIN-PROTEIN LIGASE RNF25"/>
    <property type="match status" value="1"/>
</dbReference>
<accession>A0A6A1WIH6</accession>
<dbReference type="PANTHER" id="PTHR13198">
    <property type="entry name" value="RING FINGER PROTEIN 25"/>
    <property type="match status" value="1"/>
</dbReference>
<dbReference type="EMBL" id="RXIC02000019">
    <property type="protein sequence ID" value="KAB1225139.1"/>
    <property type="molecule type" value="Genomic_DNA"/>
</dbReference>
<name>A0A6A1WIH6_9ROSI</name>
<feature type="domain" description="RWD" evidence="4">
    <location>
        <begin position="11"/>
        <end position="117"/>
    </location>
</feature>
<dbReference type="FunFam" id="3.30.40.10:FF:000914">
    <property type="entry name" value="RWD domain-containing protein"/>
    <property type="match status" value="1"/>
</dbReference>
<dbReference type="InterPro" id="IPR039133">
    <property type="entry name" value="RNF25"/>
</dbReference>
<evidence type="ECO:0000313" key="5">
    <source>
        <dbReference type="EMBL" id="KAB1225139.1"/>
    </source>
</evidence>
<feature type="region of interest" description="Disordered" evidence="2">
    <location>
        <begin position="340"/>
        <end position="397"/>
    </location>
</feature>
<feature type="region of interest" description="Disordered" evidence="2">
    <location>
        <begin position="271"/>
        <end position="309"/>
    </location>
</feature>
<protein>
    <submittedName>
        <fullName evidence="5">E3 ubiquitin-protein ligase RNF25</fullName>
    </submittedName>
</protein>
<feature type="compositionally biased region" description="Basic and acidic residues" evidence="2">
    <location>
        <begin position="383"/>
        <end position="397"/>
    </location>
</feature>
<dbReference type="GO" id="GO:0008270">
    <property type="term" value="F:zinc ion binding"/>
    <property type="evidence" value="ECO:0007669"/>
    <property type="project" value="UniProtKB-KW"/>
</dbReference>
<dbReference type="Proteomes" id="UP000516437">
    <property type="component" value="Chromosome 1"/>
</dbReference>
<dbReference type="GO" id="GO:0016567">
    <property type="term" value="P:protein ubiquitination"/>
    <property type="evidence" value="ECO:0007669"/>
    <property type="project" value="TreeGrafter"/>
</dbReference>
<organism evidence="5 6">
    <name type="scientific">Morella rubra</name>
    <name type="common">Chinese bayberry</name>
    <dbReference type="NCBI Taxonomy" id="262757"/>
    <lineage>
        <taxon>Eukaryota</taxon>
        <taxon>Viridiplantae</taxon>
        <taxon>Streptophyta</taxon>
        <taxon>Embryophyta</taxon>
        <taxon>Tracheophyta</taxon>
        <taxon>Spermatophyta</taxon>
        <taxon>Magnoliopsida</taxon>
        <taxon>eudicotyledons</taxon>
        <taxon>Gunneridae</taxon>
        <taxon>Pentapetalae</taxon>
        <taxon>rosids</taxon>
        <taxon>fabids</taxon>
        <taxon>Fagales</taxon>
        <taxon>Myricaceae</taxon>
        <taxon>Morella</taxon>
    </lineage>
</organism>
<keyword evidence="1" id="KW-0862">Zinc</keyword>
<dbReference type="InterPro" id="IPR016135">
    <property type="entry name" value="UBQ-conjugating_enzyme/RWD"/>
</dbReference>
<evidence type="ECO:0000256" key="2">
    <source>
        <dbReference type="SAM" id="MobiDB-lite"/>
    </source>
</evidence>
<keyword evidence="1" id="KW-0479">Metal-binding</keyword>
<evidence type="ECO:0000256" key="1">
    <source>
        <dbReference type="PROSITE-ProRule" id="PRU00175"/>
    </source>
</evidence>
<feature type="compositionally biased region" description="Basic residues" evidence="2">
    <location>
        <begin position="371"/>
        <end position="382"/>
    </location>
</feature>
<dbReference type="InterPro" id="IPR001841">
    <property type="entry name" value="Znf_RING"/>
</dbReference>
<dbReference type="InterPro" id="IPR013083">
    <property type="entry name" value="Znf_RING/FYVE/PHD"/>
</dbReference>
<sequence length="397" mass="44914">MATAEEGEVVAEVEAVQAVYGDDCVVIDYYPPHLRVHIKPRTADVSSQQFVEAVIGIQAGSQYPKELPHVHLINSKGIDEKRQKDLMTSIRDKACELSSYLMLVALCEEAVEKLSVMNHPDGDCPLCLYPLVPEDDQSNILPFMKLMSCFHCFHSECIIRWWTWLQSEKETNADTHGATEEKMGTCPVCRKVFHAKDFEHELGLVGSHSSQLNFDGMEVDHNESILETDSENIRRQKFEAILRLQQENSGLIEPKRDILVLPGMFLPQAASSATVSAEEPKEQQPRKPTDFSEMHPGGTSTAPSTSMEKQIGMRKNRGWNSRRQFKQPAALPTTMSTQELAQQQRRDPGVALETPSIGFFNRPSTSEHRVSGMRHHRHRNSRKPVEQWIRKDDGKAE</sequence>
<feature type="compositionally biased region" description="Basic and acidic residues" evidence="2">
    <location>
        <begin position="278"/>
        <end position="293"/>
    </location>
</feature>
<dbReference type="InterPro" id="IPR006575">
    <property type="entry name" value="RWD_dom"/>
</dbReference>
<dbReference type="SMART" id="SM00184">
    <property type="entry name" value="RING"/>
    <property type="match status" value="1"/>
</dbReference>
<keyword evidence="6" id="KW-1185">Reference proteome</keyword>
<dbReference type="SUPFAM" id="SSF54495">
    <property type="entry name" value="UBC-like"/>
    <property type="match status" value="1"/>
</dbReference>
<feature type="domain" description="RING-type" evidence="3">
    <location>
        <begin position="124"/>
        <end position="190"/>
    </location>
</feature>